<dbReference type="InterPro" id="IPR011089">
    <property type="entry name" value="GmrSD_C"/>
</dbReference>
<proteinExistence type="predicted"/>
<gene>
    <name evidence="4" type="ORF">OA84_10605</name>
</gene>
<evidence type="ECO:0008006" key="6">
    <source>
        <dbReference type="Google" id="ProtNLM"/>
    </source>
</evidence>
<keyword evidence="5" id="KW-1185">Reference proteome</keyword>
<dbReference type="Pfam" id="PF18899">
    <property type="entry name" value="DUF5655"/>
    <property type="match status" value="1"/>
</dbReference>
<dbReference type="InterPro" id="IPR004919">
    <property type="entry name" value="GmrSD_N"/>
</dbReference>
<protein>
    <recommendedName>
        <fullName evidence="6">DUF262 domain-containing protein</fullName>
    </recommendedName>
</protein>
<feature type="domain" description="GmrSD restriction endonucleases C-terminal" evidence="2">
    <location>
        <begin position="411"/>
        <end position="545"/>
    </location>
</feature>
<dbReference type="PANTHER" id="PTHR35149">
    <property type="entry name" value="SLL5132 PROTEIN"/>
    <property type="match status" value="1"/>
</dbReference>
<dbReference type="PANTHER" id="PTHR35149:SF2">
    <property type="entry name" value="DUF262 DOMAIN-CONTAINING PROTEIN"/>
    <property type="match status" value="1"/>
</dbReference>
<evidence type="ECO:0000313" key="5">
    <source>
        <dbReference type="Proteomes" id="UP000031275"/>
    </source>
</evidence>
<dbReference type="InterPro" id="IPR043714">
    <property type="entry name" value="DUF5655"/>
</dbReference>
<feature type="domain" description="DUF5655" evidence="3">
    <location>
        <begin position="585"/>
        <end position="687"/>
    </location>
</feature>
<reference evidence="4 5" key="1">
    <citation type="submission" date="2014-10" db="EMBL/GenBank/DDBJ databases">
        <title>Kaistella solincola genome.</title>
        <authorList>
            <person name="Newman J.D."/>
        </authorList>
    </citation>
    <scope>NUCLEOTIDE SEQUENCE [LARGE SCALE GENOMIC DNA]</scope>
    <source>
        <strain evidence="4 5">DSM 22468</strain>
    </source>
</reference>
<dbReference type="Pfam" id="PF07510">
    <property type="entry name" value="GmrSD_C"/>
    <property type="match status" value="1"/>
</dbReference>
<dbReference type="EMBL" id="JSYK01000004">
    <property type="protein sequence ID" value="KIA82596.1"/>
    <property type="molecule type" value="Genomic_DNA"/>
</dbReference>
<sequence>MKATSANLLSVIKGPKQFVIPIYQRTYSWQLSQCNQLFNDILRISKEDDVHGHFLGSVVYFQESIHTVSDVPKLLVIDGQQRLTTVSLLILALAKFIKENPVEIDTNATKLLNYYMINAEEENELRYKLLLTRRDKETFINLVKGIELGEDKSQRIFENYEFFRSKINEHNVLDVYNGVLRLFIVDVALEKDKDNPQLIFESMNSTGLDLSQADLIRNYVLMGQEINLQTELYEKYWYPMEQSYGNDYASRFDWFIRDYLSLKMGTIPKIGKVYEEFKTYVQSSKSPTTITEVVADIAKYSKFYVNIVLRKEPEKLLNHLFSNISRLKVDVSYPFIMAVYSDYNSGVISRDDFADTLKLVENYVFRRAICGIPTNSLNKTFAILYREIKVENYLESIKAAFQLMDGYKRFPTDNEFEKEFVNKDVYSFRSRNYLLNKLENYNRKEFVNTDEYTIEHIMPQNENLSISWQNMLGDDWKEIQANYLHTIGNLTLTGYNSELSDRPFGDKKKMAGGFDDSPLRLNNFMKKVDIWDEENINKRARELAAKAKEVWSAPNLEDTILEKYMTREVKEIAEYTIDHYEYLNDEMRVLYEALKKRVLNIDSSVKEEYKKLYIAFKSQTNFVDIVPQKSRLRLSLNMEFSEIIDPEGWCKDVANLGRWGNGDVEVSFNNLNQLDYIMFLIQQAFDVQFVEG</sequence>
<name>A0ABR4ZNC3_9FLAO</name>
<evidence type="ECO:0000259" key="2">
    <source>
        <dbReference type="Pfam" id="PF07510"/>
    </source>
</evidence>
<comment type="caution">
    <text evidence="4">The sequence shown here is derived from an EMBL/GenBank/DDBJ whole genome shotgun (WGS) entry which is preliminary data.</text>
</comment>
<evidence type="ECO:0000313" key="4">
    <source>
        <dbReference type="EMBL" id="KIA82596.1"/>
    </source>
</evidence>
<dbReference type="RefSeq" id="WP_039346284.1">
    <property type="nucleotide sequence ID" value="NZ_JSYK01000004.1"/>
</dbReference>
<evidence type="ECO:0000259" key="3">
    <source>
        <dbReference type="Pfam" id="PF18899"/>
    </source>
</evidence>
<accession>A0ABR4ZNC3</accession>
<dbReference type="Pfam" id="PF03235">
    <property type="entry name" value="GmrSD_N"/>
    <property type="match status" value="1"/>
</dbReference>
<feature type="domain" description="GmrSD restriction endonucleases N-terminal" evidence="1">
    <location>
        <begin position="11"/>
        <end position="220"/>
    </location>
</feature>
<organism evidence="4 5">
    <name type="scientific">Kaistella solincola</name>
    <dbReference type="NCBI Taxonomy" id="510955"/>
    <lineage>
        <taxon>Bacteria</taxon>
        <taxon>Pseudomonadati</taxon>
        <taxon>Bacteroidota</taxon>
        <taxon>Flavobacteriia</taxon>
        <taxon>Flavobacteriales</taxon>
        <taxon>Weeksellaceae</taxon>
        <taxon>Chryseobacterium group</taxon>
        <taxon>Kaistella</taxon>
    </lineage>
</organism>
<dbReference type="Proteomes" id="UP000031275">
    <property type="component" value="Unassembled WGS sequence"/>
</dbReference>
<evidence type="ECO:0000259" key="1">
    <source>
        <dbReference type="Pfam" id="PF03235"/>
    </source>
</evidence>